<sequence length="131" mass="14982">MIFQEILCSDVLNSIVIFIDGDIAAEPRGQAIASHMTTCSNCQAELEHEQAMRTLLQDVLRRTCCESAPQELHDQLHLQLQAQMMGQFTSEVVTEFKMTEISIEIDEFGNIEHRETTIEHTQEIRFDDGQK</sequence>
<evidence type="ECO:0000313" key="4">
    <source>
        <dbReference type="EMBL" id="CAB4991989.1"/>
    </source>
</evidence>
<dbReference type="EMBL" id="CAFBPH010000028">
    <property type="protein sequence ID" value="CAB5006971.1"/>
    <property type="molecule type" value="Genomic_DNA"/>
</dbReference>
<dbReference type="AlphaFoldDB" id="A0A6J6MC69"/>
<organism evidence="2">
    <name type="scientific">freshwater metagenome</name>
    <dbReference type="NCBI Taxonomy" id="449393"/>
    <lineage>
        <taxon>unclassified sequences</taxon>
        <taxon>metagenomes</taxon>
        <taxon>ecological metagenomes</taxon>
    </lineage>
</organism>
<evidence type="ECO:0000313" key="6">
    <source>
        <dbReference type="EMBL" id="CAB5110526.1"/>
    </source>
</evidence>
<reference evidence="2" key="1">
    <citation type="submission" date="2020-05" db="EMBL/GenBank/DDBJ databases">
        <authorList>
            <person name="Chiriac C."/>
            <person name="Salcher M."/>
            <person name="Ghai R."/>
            <person name="Kavagutti S V."/>
        </authorList>
    </citation>
    <scope>NUCLEOTIDE SEQUENCE</scope>
</reference>
<proteinExistence type="predicted"/>
<evidence type="ECO:0000313" key="3">
    <source>
        <dbReference type="EMBL" id="CAB4819546.1"/>
    </source>
</evidence>
<evidence type="ECO:0000313" key="5">
    <source>
        <dbReference type="EMBL" id="CAB5006971.1"/>
    </source>
</evidence>
<evidence type="ECO:0000313" key="2">
    <source>
        <dbReference type="EMBL" id="CAB4670588.1"/>
    </source>
</evidence>
<gene>
    <name evidence="1" type="ORF">UFOPK1438_00768</name>
    <name evidence="2" type="ORF">UFOPK2329_00466</name>
    <name evidence="3" type="ORF">UFOPK3166_00276</name>
    <name evidence="4" type="ORF">UFOPK4035_00246</name>
    <name evidence="5" type="ORF">UFOPK4087_00249</name>
    <name evidence="6" type="ORF">UFOPK4424_00139</name>
</gene>
<dbReference type="EMBL" id="CAEZWZ010000052">
    <property type="protein sequence ID" value="CAB4670588.1"/>
    <property type="molecule type" value="Genomic_DNA"/>
</dbReference>
<evidence type="ECO:0000313" key="1">
    <source>
        <dbReference type="EMBL" id="CAB4546109.1"/>
    </source>
</evidence>
<dbReference type="EMBL" id="CAEZSM010000095">
    <property type="protein sequence ID" value="CAB4546109.1"/>
    <property type="molecule type" value="Genomic_DNA"/>
</dbReference>
<accession>A0A6J6MC69</accession>
<dbReference type="EMBL" id="CAFABD010000025">
    <property type="protein sequence ID" value="CAB4819546.1"/>
    <property type="molecule type" value="Genomic_DNA"/>
</dbReference>
<name>A0A6J6MC69_9ZZZZ</name>
<protein>
    <submittedName>
        <fullName evidence="2">Unannotated protein</fullName>
    </submittedName>
</protein>
<dbReference type="EMBL" id="CAFBRW010000013">
    <property type="protein sequence ID" value="CAB5110526.1"/>
    <property type="molecule type" value="Genomic_DNA"/>
</dbReference>
<dbReference type="EMBL" id="CAFBOX010000023">
    <property type="protein sequence ID" value="CAB4991989.1"/>
    <property type="molecule type" value="Genomic_DNA"/>
</dbReference>